<evidence type="ECO:0000313" key="11">
    <source>
        <dbReference type="Proteomes" id="UP001596223"/>
    </source>
</evidence>
<accession>A0ABW1JMU4</accession>
<gene>
    <name evidence="10" type="ORF">ACFP3H_04680</name>
</gene>
<evidence type="ECO:0000256" key="3">
    <source>
        <dbReference type="ARBA" id="ARBA00022692"/>
    </source>
</evidence>
<sequence>MSNPSGASDSASNQEPTEAGDDRQIGAALEFLTELASSTLESGYATEASMLMVRSCAAAWGLDDVSVSGLGRVVIVQCVDSEGRALSRLSEASSLDAYDCDRMRRVKDVARKAVLENLTPAEACDLLKRADAGPQPFPWWSVQAGGVLLAFCICLQIGGSALAAGLAAGTQLVVNLSGRAFGMHNVPKFVAVAVQASMAGALGGTFHLLGWLSVAQAATVIATAWVLIAPLPQLMSTAIDVVSSDSLTALARALGAALIIGGITLGGLLTLALAWRFDLGIAGDAVLPVLPVWLGICFAILGAIGNALFNVGGRNLLLPAAVAGLVTASVNQSLIHIGHVPSAWAGPLAAIVLGMLAAASADRLRLPVSALALVGITGALLPGLIVCQGLILSVYKVSGIGYFVQAAAVCVGLGLGASFGVYLWSVLARRPWAASTD</sequence>
<evidence type="ECO:0000256" key="7">
    <source>
        <dbReference type="SAM" id="MobiDB-lite"/>
    </source>
</evidence>
<evidence type="ECO:0000256" key="6">
    <source>
        <dbReference type="ARBA" id="ARBA00034125"/>
    </source>
</evidence>
<feature type="transmembrane region" description="Helical" evidence="8">
    <location>
        <begin position="189"/>
        <end position="208"/>
    </location>
</feature>
<feature type="domain" description="Threonine/serine exporter-like N-terminal" evidence="9">
    <location>
        <begin position="31"/>
        <end position="273"/>
    </location>
</feature>
<dbReference type="InterPro" id="IPR010619">
    <property type="entry name" value="ThrE-like_N"/>
</dbReference>
<feature type="transmembrane region" description="Helical" evidence="8">
    <location>
        <begin position="253"/>
        <end position="277"/>
    </location>
</feature>
<evidence type="ECO:0000259" key="9">
    <source>
        <dbReference type="Pfam" id="PF06738"/>
    </source>
</evidence>
<feature type="region of interest" description="Disordered" evidence="7">
    <location>
        <begin position="1"/>
        <end position="21"/>
    </location>
</feature>
<proteinExistence type="inferred from homology"/>
<organism evidence="10 11">
    <name type="scientific">Nocardia lasii</name>
    <dbReference type="NCBI Taxonomy" id="1616107"/>
    <lineage>
        <taxon>Bacteria</taxon>
        <taxon>Bacillati</taxon>
        <taxon>Actinomycetota</taxon>
        <taxon>Actinomycetes</taxon>
        <taxon>Mycobacteriales</taxon>
        <taxon>Nocardiaceae</taxon>
        <taxon>Nocardia</taxon>
    </lineage>
</organism>
<dbReference type="PANTHER" id="PTHR34390:SF2">
    <property type="entry name" value="SUCCINATE TRANSPORTER SUBUNIT YJJP-RELATED"/>
    <property type="match status" value="1"/>
</dbReference>
<keyword evidence="11" id="KW-1185">Reference proteome</keyword>
<evidence type="ECO:0000313" key="10">
    <source>
        <dbReference type="EMBL" id="MFC6010335.1"/>
    </source>
</evidence>
<protein>
    <submittedName>
        <fullName evidence="10">Threonine/serine exporter family protein</fullName>
    </submittedName>
</protein>
<comment type="subcellular location">
    <subcellularLocation>
        <location evidence="1">Cell membrane</location>
        <topology evidence="1">Multi-pass membrane protein</topology>
    </subcellularLocation>
</comment>
<feature type="transmembrane region" description="Helical" evidence="8">
    <location>
        <begin position="316"/>
        <end position="335"/>
    </location>
</feature>
<feature type="transmembrane region" description="Helical" evidence="8">
    <location>
        <begin position="400"/>
        <end position="424"/>
    </location>
</feature>
<keyword evidence="3 8" id="KW-0812">Transmembrane</keyword>
<comment type="similarity">
    <text evidence="6">Belongs to the ThrE exporter (TC 2.A.79) family.</text>
</comment>
<evidence type="ECO:0000256" key="5">
    <source>
        <dbReference type="ARBA" id="ARBA00023136"/>
    </source>
</evidence>
<dbReference type="EMBL" id="JBHSQN010000002">
    <property type="protein sequence ID" value="MFC6010335.1"/>
    <property type="molecule type" value="Genomic_DNA"/>
</dbReference>
<keyword evidence="4 8" id="KW-1133">Transmembrane helix</keyword>
<dbReference type="PANTHER" id="PTHR34390">
    <property type="entry name" value="UPF0442 PROTEIN YJJB-RELATED"/>
    <property type="match status" value="1"/>
</dbReference>
<keyword evidence="2" id="KW-1003">Cell membrane</keyword>
<name>A0ABW1JMU4_9NOCA</name>
<feature type="compositionally biased region" description="Polar residues" evidence="7">
    <location>
        <begin position="1"/>
        <end position="16"/>
    </location>
</feature>
<dbReference type="Proteomes" id="UP001596223">
    <property type="component" value="Unassembled WGS sequence"/>
</dbReference>
<evidence type="ECO:0000256" key="8">
    <source>
        <dbReference type="SAM" id="Phobius"/>
    </source>
</evidence>
<dbReference type="RefSeq" id="WP_378600107.1">
    <property type="nucleotide sequence ID" value="NZ_JBHSQN010000002.1"/>
</dbReference>
<dbReference type="Pfam" id="PF06738">
    <property type="entry name" value="ThrE"/>
    <property type="match status" value="1"/>
</dbReference>
<evidence type="ECO:0000256" key="2">
    <source>
        <dbReference type="ARBA" id="ARBA00022475"/>
    </source>
</evidence>
<comment type="caution">
    <text evidence="10">The sequence shown here is derived from an EMBL/GenBank/DDBJ whole genome shotgun (WGS) entry which is preliminary data.</text>
</comment>
<reference evidence="11" key="1">
    <citation type="journal article" date="2019" name="Int. J. Syst. Evol. Microbiol.">
        <title>The Global Catalogue of Microorganisms (GCM) 10K type strain sequencing project: providing services to taxonomists for standard genome sequencing and annotation.</title>
        <authorList>
            <consortium name="The Broad Institute Genomics Platform"/>
            <consortium name="The Broad Institute Genome Sequencing Center for Infectious Disease"/>
            <person name="Wu L."/>
            <person name="Ma J."/>
        </authorList>
    </citation>
    <scope>NUCLEOTIDE SEQUENCE [LARGE SCALE GENOMIC DNA]</scope>
    <source>
        <strain evidence="11">CCUG 36956</strain>
    </source>
</reference>
<keyword evidence="5 8" id="KW-0472">Membrane</keyword>
<evidence type="ECO:0000256" key="4">
    <source>
        <dbReference type="ARBA" id="ARBA00022989"/>
    </source>
</evidence>
<feature type="transmembrane region" description="Helical" evidence="8">
    <location>
        <begin position="371"/>
        <end position="394"/>
    </location>
</feature>
<feature type="transmembrane region" description="Helical" evidence="8">
    <location>
        <begin position="214"/>
        <end position="232"/>
    </location>
</feature>
<dbReference type="InterPro" id="IPR050539">
    <property type="entry name" value="ThrE_Dicarb/AminoAcid_Exp"/>
</dbReference>
<feature type="transmembrane region" description="Helical" evidence="8">
    <location>
        <begin position="341"/>
        <end position="359"/>
    </location>
</feature>
<feature type="transmembrane region" description="Helical" evidence="8">
    <location>
        <begin position="289"/>
        <end position="309"/>
    </location>
</feature>
<feature type="transmembrane region" description="Helical" evidence="8">
    <location>
        <begin position="147"/>
        <end position="168"/>
    </location>
</feature>
<evidence type="ECO:0000256" key="1">
    <source>
        <dbReference type="ARBA" id="ARBA00004651"/>
    </source>
</evidence>